<dbReference type="AlphaFoldDB" id="A0A6A3JU73"/>
<evidence type="ECO:0000256" key="1">
    <source>
        <dbReference type="SAM" id="Phobius"/>
    </source>
</evidence>
<keyword evidence="1" id="KW-0812">Transmembrane</keyword>
<dbReference type="Proteomes" id="UP000429607">
    <property type="component" value="Unassembled WGS sequence"/>
</dbReference>
<reference evidence="2 3" key="1">
    <citation type="submission" date="2018-09" db="EMBL/GenBank/DDBJ databases">
        <title>Genomic investigation of the strawberry pathogen Phytophthora fragariae indicates pathogenicity is determined by transcriptional variation in three key races.</title>
        <authorList>
            <person name="Adams T.M."/>
            <person name="Armitage A.D."/>
            <person name="Sobczyk M.K."/>
            <person name="Bates H.J."/>
            <person name="Dunwell J.M."/>
            <person name="Nellist C.F."/>
            <person name="Harrison R.J."/>
        </authorList>
    </citation>
    <scope>NUCLEOTIDE SEQUENCE [LARGE SCALE GENOMIC DNA]</scope>
    <source>
        <strain evidence="2 3">SCRP249</strain>
    </source>
</reference>
<proteinExistence type="predicted"/>
<organism evidence="2 3">
    <name type="scientific">Phytophthora rubi</name>
    <dbReference type="NCBI Taxonomy" id="129364"/>
    <lineage>
        <taxon>Eukaryota</taxon>
        <taxon>Sar</taxon>
        <taxon>Stramenopiles</taxon>
        <taxon>Oomycota</taxon>
        <taxon>Peronosporomycetes</taxon>
        <taxon>Peronosporales</taxon>
        <taxon>Peronosporaceae</taxon>
        <taxon>Phytophthora</taxon>
    </lineage>
</organism>
<dbReference type="EMBL" id="QXFV01001783">
    <property type="protein sequence ID" value="KAE8998431.1"/>
    <property type="molecule type" value="Genomic_DNA"/>
</dbReference>
<evidence type="ECO:0000313" key="3">
    <source>
        <dbReference type="Proteomes" id="UP000429607"/>
    </source>
</evidence>
<keyword evidence="1" id="KW-1133">Transmembrane helix</keyword>
<sequence length="31" mass="3290">MGMGRFEIGSVLNFGSTVFGFAIGWTSYAAD</sequence>
<accession>A0A6A3JU73</accession>
<gene>
    <name evidence="2" type="ORF">PR001_g19322</name>
</gene>
<comment type="caution">
    <text evidence="2">The sequence shown here is derived from an EMBL/GenBank/DDBJ whole genome shotgun (WGS) entry which is preliminary data.</text>
</comment>
<feature type="transmembrane region" description="Helical" evidence="1">
    <location>
        <begin position="12"/>
        <end position="30"/>
    </location>
</feature>
<keyword evidence="1" id="KW-0472">Membrane</keyword>
<name>A0A6A3JU73_9STRA</name>
<protein>
    <submittedName>
        <fullName evidence="2">Uncharacterized protein</fullName>
    </submittedName>
</protein>
<evidence type="ECO:0000313" key="2">
    <source>
        <dbReference type="EMBL" id="KAE8998431.1"/>
    </source>
</evidence>